<evidence type="ECO:0000313" key="5">
    <source>
        <dbReference type="Proteomes" id="UP000007494"/>
    </source>
</evidence>
<dbReference type="eggNOG" id="ENOG502SVDV">
    <property type="taxonomic scope" value="Eukaryota"/>
</dbReference>
<organism evidence="3 5">
    <name type="scientific">Neospora caninum (strain Liverpool)</name>
    <dbReference type="NCBI Taxonomy" id="572307"/>
    <lineage>
        <taxon>Eukaryota</taxon>
        <taxon>Sar</taxon>
        <taxon>Alveolata</taxon>
        <taxon>Apicomplexa</taxon>
        <taxon>Conoidasida</taxon>
        <taxon>Coccidia</taxon>
        <taxon>Eucoccidiorida</taxon>
        <taxon>Eimeriorina</taxon>
        <taxon>Sarcocystidae</taxon>
        <taxon>Neospora</taxon>
    </lineage>
</organism>
<reference evidence="3" key="1">
    <citation type="submission" date="2011-02" db="EMBL/GenBank/DDBJ databases">
        <authorList>
            <person name="Aslett M."/>
        </authorList>
    </citation>
    <scope>NUCLEOTIDE SEQUENCE</scope>
    <source>
        <strain evidence="3">Liverpool</strain>
    </source>
</reference>
<evidence type="ECO:0000313" key="4">
    <source>
        <dbReference type="EMBL" id="CEL64172.1"/>
    </source>
</evidence>
<gene>
    <name evidence="4" type="ORF">BN1204_000860</name>
    <name evidence="3" type="ORF">NCLIV_000860</name>
</gene>
<evidence type="ECO:0000256" key="1">
    <source>
        <dbReference type="SAM" id="MobiDB-lite"/>
    </source>
</evidence>
<reference evidence="4" key="4">
    <citation type="journal article" date="2015" name="PLoS ONE">
        <title>Comprehensive Evaluation of Toxoplasma gondii VEG and Neospora caninum LIV Genomes with Tachyzoite Stage Transcriptome and Proteome Defines Novel Transcript Features.</title>
        <authorList>
            <person name="Ramaprasad A."/>
            <person name="Mourier T."/>
            <person name="Naeem R."/>
            <person name="Malas T.B."/>
            <person name="Moussa E."/>
            <person name="Panigrahi A."/>
            <person name="Vermont S.J."/>
            <person name="Otto T.D."/>
            <person name="Wastling J."/>
            <person name="Pain A."/>
        </authorList>
    </citation>
    <scope>NUCLEOTIDE SEQUENCE</scope>
    <source>
        <strain evidence="4">Liverpool</strain>
    </source>
</reference>
<dbReference type="VEuPathDB" id="ToxoDB:NCLIV_000860"/>
<feature type="compositionally biased region" description="Basic and acidic residues" evidence="1">
    <location>
        <begin position="237"/>
        <end position="249"/>
    </location>
</feature>
<dbReference type="InParanoid" id="F0V7A1"/>
<dbReference type="RefSeq" id="XP_003879627.1">
    <property type="nucleotide sequence ID" value="XM_003879578.1"/>
</dbReference>
<feature type="region of interest" description="Disordered" evidence="1">
    <location>
        <begin position="124"/>
        <end position="174"/>
    </location>
</feature>
<evidence type="ECO:0000256" key="2">
    <source>
        <dbReference type="SAM" id="Phobius"/>
    </source>
</evidence>
<keyword evidence="5" id="KW-1185">Reference proteome</keyword>
<keyword evidence="2" id="KW-0812">Transmembrane</keyword>
<feature type="transmembrane region" description="Helical" evidence="2">
    <location>
        <begin position="84"/>
        <end position="106"/>
    </location>
</feature>
<feature type="region of interest" description="Disordered" evidence="1">
    <location>
        <begin position="203"/>
        <end position="252"/>
    </location>
</feature>
<name>F0V7A1_NEOCL</name>
<feature type="compositionally biased region" description="Low complexity" evidence="1">
    <location>
        <begin position="124"/>
        <end position="137"/>
    </location>
</feature>
<dbReference type="AlphaFoldDB" id="F0V7A1"/>
<accession>F0V7A1</accession>
<dbReference type="GeneID" id="13445782"/>
<reference evidence="3" key="2">
    <citation type="submission" date="2011-03" db="EMBL/GenBank/DDBJ databases">
        <title>Comparative genomics and transcriptomics of Neospora caninum and Toxoplasma gondii.</title>
        <authorList>
            <person name="Reid A.J."/>
            <person name="Sohal A."/>
            <person name="Harris D."/>
            <person name="Quail M."/>
            <person name="Sanders M."/>
            <person name="Berriman M."/>
            <person name="Wastling J.M."/>
            <person name="Pain A."/>
        </authorList>
    </citation>
    <scope>NUCLEOTIDE SEQUENCE</scope>
    <source>
        <strain evidence="3">Liverpool</strain>
    </source>
</reference>
<dbReference type="EMBL" id="FR823380">
    <property type="protein sequence ID" value="CBZ49592.1"/>
    <property type="molecule type" value="Genomic_DNA"/>
</dbReference>
<feature type="compositionally biased region" description="Basic and acidic residues" evidence="1">
    <location>
        <begin position="145"/>
        <end position="172"/>
    </location>
</feature>
<dbReference type="OrthoDB" id="504708at2759"/>
<reference evidence="5" key="3">
    <citation type="journal article" date="2012" name="PLoS Pathog.">
        <title>Comparative genomics of the apicomplexan parasites Toxoplasma gondii and Neospora caninum: Coccidia differing in host range and transmission strategy.</title>
        <authorList>
            <person name="Reid A.J."/>
            <person name="Vermont S.J."/>
            <person name="Cotton J.A."/>
            <person name="Harris D."/>
            <person name="Hill-Cawthorne G.A."/>
            <person name="Konen-Waisman S."/>
            <person name="Latham S.M."/>
            <person name="Mourier T."/>
            <person name="Norton R."/>
            <person name="Quail M.A."/>
            <person name="Sanders M."/>
            <person name="Shanmugam D."/>
            <person name="Sohal A."/>
            <person name="Wasmuth J.D."/>
            <person name="Brunk B."/>
            <person name="Grigg M.E."/>
            <person name="Howard J.C."/>
            <person name="Parkinson J."/>
            <person name="Roos D.S."/>
            <person name="Trees A.J."/>
            <person name="Berriman M."/>
            <person name="Pain A."/>
            <person name="Wastling J.M."/>
        </authorList>
    </citation>
    <scope>NUCLEOTIDE SEQUENCE [LARGE SCALE GENOMIC DNA]</scope>
    <source>
        <strain evidence="5">Liverpool</strain>
    </source>
</reference>
<keyword evidence="2" id="KW-0472">Membrane</keyword>
<dbReference type="Proteomes" id="UP000007494">
    <property type="component" value="Chromosome Ia"/>
</dbReference>
<evidence type="ECO:0000313" key="3">
    <source>
        <dbReference type="EMBL" id="CBZ49592.1"/>
    </source>
</evidence>
<keyword evidence="2" id="KW-1133">Transmembrane helix</keyword>
<dbReference type="EMBL" id="LN714474">
    <property type="protein sequence ID" value="CEL64172.1"/>
    <property type="molecule type" value="Genomic_DNA"/>
</dbReference>
<protein>
    <submittedName>
        <fullName evidence="3 4">Spatr, related</fullName>
    </submittedName>
</protein>
<proteinExistence type="predicted"/>
<dbReference type="OMA" id="GECIIFA"/>
<sequence>MASSRSSWCSVGASQGRFPPSCRNVGPCGSAFSGASSRRCIASKCPSCGPVRGPSCSPRSCRSVSVCRRDAVDRLRLDCSSTRFLLFLVLLPLLTLFSPAAVSSLVSFSPSVSLFVAAESRADASAEPSSPEAGQAANSISATSEADKKTDDSAEEDKTKRTEEELKEKAREAANAAADAAAKALELRVPLPSLVTATAGAAAAQTTDQKDAGVATQAGTSKVVRPDDLRYQNTPENPKDGDTAKKEEETPIPVDGGECIIFAAEEGDKDSCSCPKGFVLCNVQDVQAVRTRLAKIEQAARAAAVRELLLRLDKLPAEELQKAPASSAKGSETGDEASGAPTAKTSGGELRGSANASGDQAAEGTGGTDEEERREAMLPPELAEYAKKAAKTAMSLHVPAWVKTLCDEDEKTGFKSYGVQIDYEAEATCTDSGTKDEPAVDFLYDLNTYVPLDRLHKLQKKDSSWTPRHCLVADFYLCKRLPAGREKVHCEISDWSEWSTECLDNTQTRKKIITRSGQHGGRACVWDGKQPVHAEVTEVRSCSES</sequence>
<feature type="region of interest" description="Disordered" evidence="1">
    <location>
        <begin position="320"/>
        <end position="374"/>
    </location>
</feature>